<evidence type="ECO:0000313" key="3">
    <source>
        <dbReference type="EMBL" id="KAK4294502.1"/>
    </source>
</evidence>
<keyword evidence="2" id="KW-0443">Lipid metabolism</keyword>
<keyword evidence="1" id="KW-0378">Hydrolase</keyword>
<dbReference type="EMBL" id="JAWZYT010000496">
    <property type="protein sequence ID" value="KAK4322849.1"/>
    <property type="molecule type" value="Genomic_DNA"/>
</dbReference>
<keyword evidence="2" id="KW-0442">Lipid degradation</keyword>
<evidence type="ECO:0000313" key="5">
    <source>
        <dbReference type="Proteomes" id="UP001292094"/>
    </source>
</evidence>
<organism evidence="3 5">
    <name type="scientific">Petrolisthes manimaculis</name>
    <dbReference type="NCBI Taxonomy" id="1843537"/>
    <lineage>
        <taxon>Eukaryota</taxon>
        <taxon>Metazoa</taxon>
        <taxon>Ecdysozoa</taxon>
        <taxon>Arthropoda</taxon>
        <taxon>Crustacea</taxon>
        <taxon>Multicrustacea</taxon>
        <taxon>Malacostraca</taxon>
        <taxon>Eumalacostraca</taxon>
        <taxon>Eucarida</taxon>
        <taxon>Decapoda</taxon>
        <taxon>Pleocyemata</taxon>
        <taxon>Anomura</taxon>
        <taxon>Galatheoidea</taxon>
        <taxon>Porcellanidae</taxon>
        <taxon>Petrolisthes</taxon>
    </lineage>
</organism>
<evidence type="ECO:0000313" key="4">
    <source>
        <dbReference type="EMBL" id="KAK4322849.1"/>
    </source>
</evidence>
<protein>
    <submittedName>
        <fullName evidence="3">Uncharacterized protein</fullName>
    </submittedName>
</protein>
<dbReference type="GO" id="GO:0016042">
    <property type="term" value="P:lipid catabolic process"/>
    <property type="evidence" value="ECO:0007669"/>
    <property type="project" value="UniProtKB-KW"/>
</dbReference>
<name>A0AAE1NSN7_9EUCA</name>
<dbReference type="Proteomes" id="UP001292094">
    <property type="component" value="Unassembled WGS sequence"/>
</dbReference>
<sequence>MKISVHTTLHDLLPGHLYYRFNPYLSDDIGLDEISSDRLSLMMEDTKLYLRKNETKIQEAARSLSKTKTSSDRIKDWCLYQWQVWPAY</sequence>
<dbReference type="GO" id="GO:0047499">
    <property type="term" value="F:calcium-independent phospholipase A2 activity"/>
    <property type="evidence" value="ECO:0007669"/>
    <property type="project" value="TreeGrafter"/>
</dbReference>
<dbReference type="GO" id="GO:0016020">
    <property type="term" value="C:membrane"/>
    <property type="evidence" value="ECO:0007669"/>
    <property type="project" value="TreeGrafter"/>
</dbReference>
<accession>A0AAE1NSN7</accession>
<comment type="caution">
    <text evidence="3">The sequence shown here is derived from an EMBL/GenBank/DDBJ whole genome shotgun (WGS) entry which is preliminary data.</text>
</comment>
<gene>
    <name evidence="4" type="ORF">Pmani_006415</name>
    <name evidence="3" type="ORF">Pmani_032885</name>
</gene>
<reference evidence="3" key="1">
    <citation type="submission" date="2023-11" db="EMBL/GenBank/DDBJ databases">
        <title>Genome assemblies of two species of porcelain crab, Petrolisthes cinctipes and Petrolisthes manimaculis (Anomura: Porcellanidae).</title>
        <authorList>
            <person name="Angst P."/>
        </authorList>
    </citation>
    <scope>NUCLEOTIDE SEQUENCE</scope>
    <source>
        <strain evidence="3">PB745_02</strain>
        <tissue evidence="3">Gill</tissue>
    </source>
</reference>
<dbReference type="EMBL" id="JAWZYT010004276">
    <property type="protein sequence ID" value="KAK4294502.1"/>
    <property type="molecule type" value="Genomic_DNA"/>
</dbReference>
<dbReference type="PANTHER" id="PTHR24185:SF1">
    <property type="entry name" value="CALCIUM-INDEPENDENT PHOSPHOLIPASE A2-GAMMA"/>
    <property type="match status" value="1"/>
</dbReference>
<evidence type="ECO:0000256" key="2">
    <source>
        <dbReference type="ARBA" id="ARBA00022963"/>
    </source>
</evidence>
<dbReference type="PANTHER" id="PTHR24185">
    <property type="entry name" value="CALCIUM-INDEPENDENT PHOSPHOLIPASE A2-GAMMA"/>
    <property type="match status" value="1"/>
</dbReference>
<evidence type="ECO:0000256" key="1">
    <source>
        <dbReference type="ARBA" id="ARBA00022801"/>
    </source>
</evidence>
<dbReference type="GO" id="GO:0019369">
    <property type="term" value="P:arachidonate metabolic process"/>
    <property type="evidence" value="ECO:0007669"/>
    <property type="project" value="TreeGrafter"/>
</dbReference>
<proteinExistence type="predicted"/>
<keyword evidence="5" id="KW-1185">Reference proteome</keyword>
<dbReference type="AlphaFoldDB" id="A0AAE1NSN7"/>